<dbReference type="CDD" id="cd05380">
    <property type="entry name" value="CAP_euk"/>
    <property type="match status" value="1"/>
</dbReference>
<feature type="signal peptide" evidence="1">
    <location>
        <begin position="1"/>
        <end position="27"/>
    </location>
</feature>
<dbReference type="Proteomes" id="UP000821853">
    <property type="component" value="Chromosome 10"/>
</dbReference>
<dbReference type="AlphaFoldDB" id="A0A9J6FMI0"/>
<protein>
    <submittedName>
        <fullName evidence="2">Uncharacterized protein</fullName>
    </submittedName>
</protein>
<sequence length="131" mass="14432">MRTGFPTPISVLTATALTLHFCGCADASCLPQYRSSSVMHTACKPRPGNCVLVKSGLSAAEKQALLDAHNNYRSRIAKGQLGRFPPAKNMLRMGWGCLTVPLRQLEAIHYFVKQNPNHSFITMKKITFPVT</sequence>
<keyword evidence="3" id="KW-1185">Reference proteome</keyword>
<dbReference type="OrthoDB" id="6503044at2759"/>
<comment type="caution">
    <text evidence="2">The sequence shown here is derived from an EMBL/GenBank/DDBJ whole genome shotgun (WGS) entry which is preliminary data.</text>
</comment>
<dbReference type="InterPro" id="IPR035940">
    <property type="entry name" value="CAP_sf"/>
</dbReference>
<organism evidence="2 3">
    <name type="scientific">Haemaphysalis longicornis</name>
    <name type="common">Bush tick</name>
    <dbReference type="NCBI Taxonomy" id="44386"/>
    <lineage>
        <taxon>Eukaryota</taxon>
        <taxon>Metazoa</taxon>
        <taxon>Ecdysozoa</taxon>
        <taxon>Arthropoda</taxon>
        <taxon>Chelicerata</taxon>
        <taxon>Arachnida</taxon>
        <taxon>Acari</taxon>
        <taxon>Parasitiformes</taxon>
        <taxon>Ixodida</taxon>
        <taxon>Ixodoidea</taxon>
        <taxon>Ixodidae</taxon>
        <taxon>Haemaphysalinae</taxon>
        <taxon>Haemaphysalis</taxon>
    </lineage>
</organism>
<evidence type="ECO:0000256" key="1">
    <source>
        <dbReference type="SAM" id="SignalP"/>
    </source>
</evidence>
<feature type="chain" id="PRO_5039890445" evidence="1">
    <location>
        <begin position="28"/>
        <end position="131"/>
    </location>
</feature>
<dbReference type="SUPFAM" id="SSF55797">
    <property type="entry name" value="PR-1-like"/>
    <property type="match status" value="1"/>
</dbReference>
<evidence type="ECO:0000313" key="2">
    <source>
        <dbReference type="EMBL" id="KAH9364261.1"/>
    </source>
</evidence>
<gene>
    <name evidence="2" type="ORF">HPB48_011582</name>
</gene>
<accession>A0A9J6FMI0</accession>
<keyword evidence="1" id="KW-0732">Signal</keyword>
<dbReference type="EMBL" id="JABSTR010000002">
    <property type="protein sequence ID" value="KAH9364261.1"/>
    <property type="molecule type" value="Genomic_DNA"/>
</dbReference>
<dbReference type="VEuPathDB" id="VectorBase:HLOH_059416"/>
<proteinExistence type="predicted"/>
<name>A0A9J6FMI0_HAELO</name>
<evidence type="ECO:0000313" key="3">
    <source>
        <dbReference type="Proteomes" id="UP000821853"/>
    </source>
</evidence>
<dbReference type="Gene3D" id="3.40.33.10">
    <property type="entry name" value="CAP"/>
    <property type="match status" value="1"/>
</dbReference>
<reference evidence="2 3" key="1">
    <citation type="journal article" date="2020" name="Cell">
        <title>Large-Scale Comparative Analyses of Tick Genomes Elucidate Their Genetic Diversity and Vector Capacities.</title>
        <authorList>
            <consortium name="Tick Genome and Microbiome Consortium (TIGMIC)"/>
            <person name="Jia N."/>
            <person name="Wang J."/>
            <person name="Shi W."/>
            <person name="Du L."/>
            <person name="Sun Y."/>
            <person name="Zhan W."/>
            <person name="Jiang J.F."/>
            <person name="Wang Q."/>
            <person name="Zhang B."/>
            <person name="Ji P."/>
            <person name="Bell-Sakyi L."/>
            <person name="Cui X.M."/>
            <person name="Yuan T.T."/>
            <person name="Jiang B.G."/>
            <person name="Yang W.F."/>
            <person name="Lam T.T."/>
            <person name="Chang Q.C."/>
            <person name="Ding S.J."/>
            <person name="Wang X.J."/>
            <person name="Zhu J.G."/>
            <person name="Ruan X.D."/>
            <person name="Zhao L."/>
            <person name="Wei J.T."/>
            <person name="Ye R.Z."/>
            <person name="Que T.C."/>
            <person name="Du C.H."/>
            <person name="Zhou Y.H."/>
            <person name="Cheng J.X."/>
            <person name="Dai P.F."/>
            <person name="Guo W.B."/>
            <person name="Han X.H."/>
            <person name="Huang E.J."/>
            <person name="Li L.F."/>
            <person name="Wei W."/>
            <person name="Gao Y.C."/>
            <person name="Liu J.Z."/>
            <person name="Shao H.Z."/>
            <person name="Wang X."/>
            <person name="Wang C.C."/>
            <person name="Yang T.C."/>
            <person name="Huo Q.B."/>
            <person name="Li W."/>
            <person name="Chen H.Y."/>
            <person name="Chen S.E."/>
            <person name="Zhou L.G."/>
            <person name="Ni X.B."/>
            <person name="Tian J.H."/>
            <person name="Sheng Y."/>
            <person name="Liu T."/>
            <person name="Pan Y.S."/>
            <person name="Xia L.Y."/>
            <person name="Li J."/>
            <person name="Zhao F."/>
            <person name="Cao W.C."/>
        </authorList>
    </citation>
    <scope>NUCLEOTIDE SEQUENCE [LARGE SCALE GENOMIC DNA]</scope>
    <source>
        <strain evidence="2">HaeL-2018</strain>
    </source>
</reference>